<name>A0A4V1NZS0_9LACO</name>
<keyword evidence="4" id="KW-1185">Reference proteome</keyword>
<evidence type="ECO:0000313" key="4">
    <source>
        <dbReference type="Proteomes" id="UP001164790"/>
    </source>
</evidence>
<organism evidence="1 3">
    <name type="scientific">Lacticaseibacillus chiayiensis</name>
    <dbReference type="NCBI Taxonomy" id="2100821"/>
    <lineage>
        <taxon>Bacteria</taxon>
        <taxon>Bacillati</taxon>
        <taxon>Bacillota</taxon>
        <taxon>Bacilli</taxon>
        <taxon>Lactobacillales</taxon>
        <taxon>Lactobacillaceae</taxon>
        <taxon>Lacticaseibacillus</taxon>
    </lineage>
</organism>
<proteinExistence type="predicted"/>
<sequence length="78" mass="9001">MTKEKNRTGFKVVRHPNTEQLQKVSDEIVASYEQHLALTHTDNEVYNSAHLNIATGLLYAIVRLRAILTHEDDEEVER</sequence>
<dbReference type="Proteomes" id="UP000290475">
    <property type="component" value="Unassembled WGS sequence"/>
</dbReference>
<evidence type="ECO:0000313" key="3">
    <source>
        <dbReference type="Proteomes" id="UP000290475"/>
    </source>
</evidence>
<dbReference type="RefSeq" id="WP_129302916.1">
    <property type="nucleotide sequence ID" value="NZ_CP107523.1"/>
</dbReference>
<evidence type="ECO:0000313" key="1">
    <source>
        <dbReference type="EMBL" id="RXT17990.1"/>
    </source>
</evidence>
<protein>
    <submittedName>
        <fullName evidence="1">Uncharacterized protein</fullName>
    </submittedName>
</protein>
<accession>A0A4V1NZS0</accession>
<dbReference type="Proteomes" id="UP001164790">
    <property type="component" value="Chromosome"/>
</dbReference>
<dbReference type="AlphaFoldDB" id="A0A4V1NZS0"/>
<evidence type="ECO:0000313" key="2">
    <source>
        <dbReference type="EMBL" id="UYN55631.1"/>
    </source>
</evidence>
<reference evidence="1 3" key="1">
    <citation type="submission" date="2017-01" db="EMBL/GenBank/DDBJ databases">
        <title>Lactobacillus chiayiensis sp. nov., a lactic acid bacterium isolated from compost.</title>
        <authorList>
            <person name="Huang C.-H."/>
        </authorList>
    </citation>
    <scope>NUCLEOTIDE SEQUENCE [LARGE SCALE GENOMIC DNA]</scope>
    <source>
        <strain evidence="3">chh01</strain>
        <strain evidence="1">Chh01</strain>
    </source>
</reference>
<dbReference type="EMBL" id="MSSM01000050">
    <property type="protein sequence ID" value="RXT17990.1"/>
    <property type="molecule type" value="Genomic_DNA"/>
</dbReference>
<gene>
    <name evidence="1" type="ORF">BVJ53_13840</name>
    <name evidence="2" type="ORF">OFW50_09025</name>
</gene>
<dbReference type="EMBL" id="CP107523">
    <property type="protein sequence ID" value="UYN55631.1"/>
    <property type="molecule type" value="Genomic_DNA"/>
</dbReference>
<reference evidence="2" key="2">
    <citation type="submission" date="2022-10" db="EMBL/GenBank/DDBJ databases">
        <title>Comparative genomic analysis and in-vitro probiotic properties of the potential probiotic L. chiayiensis AACE 3.</title>
        <authorList>
            <person name="Kang X."/>
        </authorList>
    </citation>
    <scope>NUCLEOTIDE SEQUENCE</scope>
    <source>
        <strain evidence="2">AACE 3</strain>
    </source>
</reference>